<accession>A0A8T5UXC9</accession>
<keyword evidence="1" id="KW-0808">Transferase</keyword>
<dbReference type="InterPro" id="IPR001296">
    <property type="entry name" value="Glyco_trans_1"/>
</dbReference>
<dbReference type="PANTHER" id="PTHR46401:SF2">
    <property type="entry name" value="GLYCOSYLTRANSFERASE WBBK-RELATED"/>
    <property type="match status" value="1"/>
</dbReference>
<keyword evidence="5" id="KW-1185">Reference proteome</keyword>
<feature type="domain" description="Glycosyl transferase family 1" evidence="2">
    <location>
        <begin position="200"/>
        <end position="364"/>
    </location>
</feature>
<name>A0A8T5UXC9_9EURY</name>
<dbReference type="Pfam" id="PF13439">
    <property type="entry name" value="Glyco_transf_4"/>
    <property type="match status" value="1"/>
</dbReference>
<evidence type="ECO:0000313" key="5">
    <source>
        <dbReference type="Proteomes" id="UP000825933"/>
    </source>
</evidence>
<evidence type="ECO:0000313" key="4">
    <source>
        <dbReference type="EMBL" id="MBZ2166947.1"/>
    </source>
</evidence>
<dbReference type="PANTHER" id="PTHR46401">
    <property type="entry name" value="GLYCOSYLTRANSFERASE WBBK-RELATED"/>
    <property type="match status" value="1"/>
</dbReference>
<proteinExistence type="predicted"/>
<dbReference type="Gene3D" id="3.40.50.2000">
    <property type="entry name" value="Glycogen Phosphorylase B"/>
    <property type="match status" value="2"/>
</dbReference>
<dbReference type="CDD" id="cd03809">
    <property type="entry name" value="GT4_MtfB-like"/>
    <property type="match status" value="1"/>
</dbReference>
<dbReference type="AlphaFoldDB" id="A0A8T5UXC9"/>
<dbReference type="FunFam" id="3.40.50.2000:FF:000119">
    <property type="entry name" value="Glycosyl transferase group 1"/>
    <property type="match status" value="1"/>
</dbReference>
<organism evidence="4 5">
    <name type="scientific">Methanobacterium spitsbergense</name>
    <dbReference type="NCBI Taxonomy" id="2874285"/>
    <lineage>
        <taxon>Archaea</taxon>
        <taxon>Methanobacteriati</taxon>
        <taxon>Methanobacteriota</taxon>
        <taxon>Methanomada group</taxon>
        <taxon>Methanobacteria</taxon>
        <taxon>Methanobacteriales</taxon>
        <taxon>Methanobacteriaceae</taxon>
        <taxon>Methanobacterium</taxon>
    </lineage>
</organism>
<dbReference type="RefSeq" id="WP_223792487.1">
    <property type="nucleotide sequence ID" value="NZ_JAIOUQ010000016.1"/>
</dbReference>
<evidence type="ECO:0000259" key="2">
    <source>
        <dbReference type="Pfam" id="PF00534"/>
    </source>
</evidence>
<evidence type="ECO:0000259" key="3">
    <source>
        <dbReference type="Pfam" id="PF13439"/>
    </source>
</evidence>
<dbReference type="Proteomes" id="UP000825933">
    <property type="component" value="Unassembled WGS sequence"/>
</dbReference>
<dbReference type="Pfam" id="PF00534">
    <property type="entry name" value="Glycos_transf_1"/>
    <property type="match status" value="1"/>
</dbReference>
<dbReference type="InterPro" id="IPR028098">
    <property type="entry name" value="Glyco_trans_4-like_N"/>
</dbReference>
<gene>
    <name evidence="4" type="ORF">K8N75_12960</name>
</gene>
<reference evidence="5" key="1">
    <citation type="journal article" date="2022" name="Microbiol. Resour. Announc.">
        <title>Draft Genome Sequence of a Methanogenic Archaeon from West Spitsbergen Permafrost.</title>
        <authorList>
            <person name="Trubitsyn V."/>
            <person name="Rivkina E."/>
            <person name="Shcherbakova V."/>
        </authorList>
    </citation>
    <scope>NUCLEOTIDE SEQUENCE [LARGE SCALE GENOMIC DNA]</scope>
    <source>
        <strain evidence="5">VT</strain>
    </source>
</reference>
<comment type="caution">
    <text evidence="4">The sequence shown here is derived from an EMBL/GenBank/DDBJ whole genome shotgun (WGS) entry which is preliminary data.</text>
</comment>
<protein>
    <submittedName>
        <fullName evidence="4">Glycosyltransferase family 4 protein</fullName>
    </submittedName>
</protein>
<dbReference type="EMBL" id="JAIOUQ010000016">
    <property type="protein sequence ID" value="MBZ2166947.1"/>
    <property type="molecule type" value="Genomic_DNA"/>
</dbReference>
<dbReference type="GO" id="GO:0016757">
    <property type="term" value="F:glycosyltransferase activity"/>
    <property type="evidence" value="ECO:0007669"/>
    <property type="project" value="InterPro"/>
</dbReference>
<sequence length="385" mass="44698">MQIDYINGPKTDKIFGMSKYQIEIHKRLDVKLNIIEYESIMHNLEKRYSHPLKSNLENKPDTQTHEDSKLKNFFVEIGRTTLKNIDRYRYKIKVQNNIKKQNIKHITSQENAYLLNSIKTNRSVVTCYDLIPWAFEKNHSRLWKSNMSGLKKADRIMTISEFSKDEIIKYLNYPKERIHIVSAAVDHDLYHKKRNKDILIQHNIPKDQKFILYVGSETPRQNLNFLLRSLAKLKKKLPGIKLLKIGDPQSYGARKQLLNTIRELDLQNNVIFLGYVSEEELPKWYNASDLLVYPCLYAGFGLPPLEAMACGTPVITSNTSSLPEVVDDAGIMVDPNDDNALELNMYNVLTQDDLTQKLTEKGLKRSKIFTWDNAAKETQEVYDSL</sequence>
<dbReference type="SUPFAM" id="SSF53756">
    <property type="entry name" value="UDP-Glycosyltransferase/glycogen phosphorylase"/>
    <property type="match status" value="1"/>
</dbReference>
<evidence type="ECO:0000256" key="1">
    <source>
        <dbReference type="ARBA" id="ARBA00022679"/>
    </source>
</evidence>
<feature type="domain" description="Glycosyltransferase subfamily 4-like N-terminal" evidence="3">
    <location>
        <begin position="90"/>
        <end position="188"/>
    </location>
</feature>